<dbReference type="Proteomes" id="UP001227268">
    <property type="component" value="Unassembled WGS sequence"/>
</dbReference>
<dbReference type="EMBL" id="JASBWT010000030">
    <property type="protein sequence ID" value="KAJ9093526.1"/>
    <property type="molecule type" value="Genomic_DNA"/>
</dbReference>
<name>A0ACC2V3X8_9TREE</name>
<evidence type="ECO:0000313" key="1">
    <source>
        <dbReference type="EMBL" id="KAJ9093526.1"/>
    </source>
</evidence>
<protein>
    <submittedName>
        <fullName evidence="1">Uncharacterized protein</fullName>
    </submittedName>
</protein>
<gene>
    <name evidence="1" type="ORF">QFC21_006360</name>
</gene>
<proteinExistence type="predicted"/>
<organism evidence="1 2">
    <name type="scientific">Naganishia friedmannii</name>
    <dbReference type="NCBI Taxonomy" id="89922"/>
    <lineage>
        <taxon>Eukaryota</taxon>
        <taxon>Fungi</taxon>
        <taxon>Dikarya</taxon>
        <taxon>Basidiomycota</taxon>
        <taxon>Agaricomycotina</taxon>
        <taxon>Tremellomycetes</taxon>
        <taxon>Filobasidiales</taxon>
        <taxon>Filobasidiaceae</taxon>
        <taxon>Naganishia</taxon>
    </lineage>
</organism>
<sequence length="463" mass="48974">MSSLLARKRVTILALSLALISFYLPPVTHQLRVFGILSRPSDSLGNTRAHLVEKGEGGVKRIPGTTYCEDLHLHEGSGWLVTACEGTEQDRRGWFPPLGVFDRPPVRGGPRGSVVVVDPKTFTAKTLEIQGYDDVFVTHGIDIIDDPSNPSAIYIHAVNHAPASSPDSHSPSSATPSAPPGPHLAASRIEVFHHVLNTSVATHIRSITHPLIRTPNDVLSLSPFEILVTNDHKHRSGFLRHVEDVITHSWGPKTDVIRLRFDLRAAGGGKAEEGEGVEASVVLDAIHNGNGLGHGPGGQVLIGDAAGGVLHLADLISPTTPTTKTPRLHIHESIPLLSNIDNPSFYASSDGTRSGYVLAGLSKGAALGPHAHDPTYKHGVIVWYVPVKGDGEAGAGAGAETDGKAGKVGEPRVIFADDGGLISTASAAVIVDRPSATGEGEVDRWLFVTGFMSDEMVAVKLDL</sequence>
<evidence type="ECO:0000313" key="2">
    <source>
        <dbReference type="Proteomes" id="UP001227268"/>
    </source>
</evidence>
<keyword evidence="2" id="KW-1185">Reference proteome</keyword>
<comment type="caution">
    <text evidence="1">The sequence shown here is derived from an EMBL/GenBank/DDBJ whole genome shotgun (WGS) entry which is preliminary data.</text>
</comment>
<reference evidence="1" key="1">
    <citation type="submission" date="2023-04" db="EMBL/GenBank/DDBJ databases">
        <title>Draft Genome sequencing of Naganishia species isolated from polar environments using Oxford Nanopore Technology.</title>
        <authorList>
            <person name="Leo P."/>
            <person name="Venkateswaran K."/>
        </authorList>
    </citation>
    <scope>NUCLEOTIDE SEQUENCE</scope>
    <source>
        <strain evidence="1">MNA-CCFEE 5423</strain>
    </source>
</reference>
<accession>A0ACC2V3X8</accession>